<dbReference type="Proteomes" id="UP000050911">
    <property type="component" value="Unassembled WGS sequence"/>
</dbReference>
<dbReference type="RefSeq" id="WP_056942734.1">
    <property type="nucleotide sequence ID" value="NZ_AZCX01000006.1"/>
</dbReference>
<keyword evidence="2" id="KW-1185">Reference proteome</keyword>
<organism evidence="1 2">
    <name type="scientific">Secundilactobacillus kimchicus JCM 15530</name>
    <dbReference type="NCBI Taxonomy" id="1302272"/>
    <lineage>
        <taxon>Bacteria</taxon>
        <taxon>Bacillati</taxon>
        <taxon>Bacillota</taxon>
        <taxon>Bacilli</taxon>
        <taxon>Lactobacillales</taxon>
        <taxon>Lactobacillaceae</taxon>
        <taxon>Secundilactobacillus</taxon>
    </lineage>
</organism>
<comment type="caution">
    <text evidence="1">The sequence shown here is derived from an EMBL/GenBank/DDBJ whole genome shotgun (WGS) entry which is preliminary data.</text>
</comment>
<dbReference type="PATRIC" id="fig|1302272.5.peg.2319"/>
<evidence type="ECO:0000313" key="1">
    <source>
        <dbReference type="EMBL" id="KRK47784.1"/>
    </source>
</evidence>
<gene>
    <name evidence="1" type="ORF">FC96_GL002272</name>
</gene>
<sequence length="164" mass="18829">MTTFYIQRLNTGPHRQAIIDLMATGKLVQGFSYPGMTLDDYDQFHDAWHQQLKWDLTDDEIHRHFLTLQLLKAYQPGDVLVLPKVPDSNHFRLVTVSAPYYFSETPAFQDSNEFRSVVPVDPATIQDFAIADYPIIRAGFKTHRRNVNRIKDATLLDAIAALTH</sequence>
<name>A0A0R1HMZ1_9LACO</name>
<dbReference type="AlphaFoldDB" id="A0A0R1HMZ1"/>
<accession>A0A0R1HMZ1</accession>
<reference evidence="1 2" key="1">
    <citation type="journal article" date="2015" name="Genome Announc.">
        <title>Expanding the biotechnology potential of lactobacilli through comparative genomics of 213 strains and associated genera.</title>
        <authorList>
            <person name="Sun Z."/>
            <person name="Harris H.M."/>
            <person name="McCann A."/>
            <person name="Guo C."/>
            <person name="Argimon S."/>
            <person name="Zhang W."/>
            <person name="Yang X."/>
            <person name="Jeffery I.B."/>
            <person name="Cooney J.C."/>
            <person name="Kagawa T.F."/>
            <person name="Liu W."/>
            <person name="Song Y."/>
            <person name="Salvetti E."/>
            <person name="Wrobel A."/>
            <person name="Rasinkangas P."/>
            <person name="Parkhill J."/>
            <person name="Rea M.C."/>
            <person name="O'Sullivan O."/>
            <person name="Ritari J."/>
            <person name="Douillard F.P."/>
            <person name="Paul Ross R."/>
            <person name="Yang R."/>
            <person name="Briner A.E."/>
            <person name="Felis G.E."/>
            <person name="de Vos W.M."/>
            <person name="Barrangou R."/>
            <person name="Klaenhammer T.R."/>
            <person name="Caufield P.W."/>
            <person name="Cui Y."/>
            <person name="Zhang H."/>
            <person name="O'Toole P.W."/>
        </authorList>
    </citation>
    <scope>NUCLEOTIDE SEQUENCE [LARGE SCALE GENOMIC DNA]</scope>
    <source>
        <strain evidence="1 2">JCM 15530</strain>
    </source>
</reference>
<dbReference type="EMBL" id="AZCX01000006">
    <property type="protein sequence ID" value="KRK47784.1"/>
    <property type="molecule type" value="Genomic_DNA"/>
</dbReference>
<dbReference type="STRING" id="1302272.FC96_GL002272"/>
<dbReference type="OrthoDB" id="6796607at2"/>
<evidence type="ECO:0000313" key="2">
    <source>
        <dbReference type="Proteomes" id="UP000050911"/>
    </source>
</evidence>
<proteinExistence type="predicted"/>
<protein>
    <submittedName>
        <fullName evidence="1">Uncharacterized protein</fullName>
    </submittedName>
</protein>